<dbReference type="EMBL" id="FNUC01000003">
    <property type="protein sequence ID" value="SEE45717.1"/>
    <property type="molecule type" value="Genomic_DNA"/>
</dbReference>
<dbReference type="SUPFAM" id="SSF141694">
    <property type="entry name" value="AF2212/PG0164-like"/>
    <property type="match status" value="1"/>
</dbReference>
<protein>
    <recommendedName>
        <fullName evidence="3">Bacteriocin-protection, YdeI or OmpD-Associated</fullName>
    </recommendedName>
</protein>
<dbReference type="AlphaFoldDB" id="A0A1H5J0A3"/>
<reference evidence="2" key="1">
    <citation type="submission" date="2016-10" db="EMBL/GenBank/DDBJ databases">
        <authorList>
            <person name="Varghese N."/>
            <person name="Submissions S."/>
        </authorList>
    </citation>
    <scope>NUCLEOTIDE SEQUENCE [LARGE SCALE GENOMIC DNA]</scope>
    <source>
        <strain evidence="2">DSM 45237</strain>
    </source>
</reference>
<dbReference type="InterPro" id="IPR015018">
    <property type="entry name" value="DUF1905"/>
</dbReference>
<organism evidence="1 2">
    <name type="scientific">Jiangella alba</name>
    <dbReference type="NCBI Taxonomy" id="561176"/>
    <lineage>
        <taxon>Bacteria</taxon>
        <taxon>Bacillati</taxon>
        <taxon>Actinomycetota</taxon>
        <taxon>Actinomycetes</taxon>
        <taxon>Jiangellales</taxon>
        <taxon>Jiangellaceae</taxon>
        <taxon>Jiangella</taxon>
    </lineage>
</organism>
<name>A0A1H5J0A3_9ACTN</name>
<dbReference type="OrthoDB" id="2604865at2"/>
<accession>A0A1H5J0A3</accession>
<dbReference type="Proteomes" id="UP000181980">
    <property type="component" value="Unassembled WGS sequence"/>
</dbReference>
<gene>
    <name evidence="1" type="ORF">SAMN04488561_1380</name>
</gene>
<dbReference type="Pfam" id="PF13376">
    <property type="entry name" value="OmdA"/>
    <property type="match status" value="1"/>
</dbReference>
<proteinExistence type="predicted"/>
<sequence length="153" mass="16465">MATAEFDALLIGDDGPGCGFALPFDPKVAYGKARAPVLVSVNGTPPFRTTVAVYGGAGWIGLRKAQRADLGVDVGDTVHVVIEPDDQPRVVDVPRELSAALAADPAALRAYESMSFSHRKRYADWIAEGRKQQTRDERAAKAVRMITEGDRTP</sequence>
<evidence type="ECO:0000313" key="1">
    <source>
        <dbReference type="EMBL" id="SEE45717.1"/>
    </source>
</evidence>
<dbReference type="RefSeq" id="WP_069114696.1">
    <property type="nucleotide sequence ID" value="NZ_FNUC01000003.1"/>
</dbReference>
<evidence type="ECO:0000313" key="2">
    <source>
        <dbReference type="Proteomes" id="UP000181980"/>
    </source>
</evidence>
<keyword evidence="2" id="KW-1185">Reference proteome</keyword>
<dbReference type="Pfam" id="PF08922">
    <property type="entry name" value="DUF1905"/>
    <property type="match status" value="1"/>
</dbReference>
<evidence type="ECO:0008006" key="3">
    <source>
        <dbReference type="Google" id="ProtNLM"/>
    </source>
</evidence>
<dbReference type="Gene3D" id="2.40.30.100">
    <property type="entry name" value="AF2212/PG0164-like"/>
    <property type="match status" value="1"/>
</dbReference>
<dbReference type="InterPro" id="IPR037079">
    <property type="entry name" value="AF2212/PG0164-like_sf"/>
</dbReference>